<evidence type="ECO:0008006" key="4">
    <source>
        <dbReference type="Google" id="ProtNLM"/>
    </source>
</evidence>
<protein>
    <recommendedName>
        <fullName evidence="4">DUF898 family protein</fullName>
    </recommendedName>
</protein>
<dbReference type="AlphaFoldDB" id="A0A1K2I154"/>
<dbReference type="EMBL" id="FPKU01000003">
    <property type="protein sequence ID" value="SFZ86057.1"/>
    <property type="molecule type" value="Genomic_DNA"/>
</dbReference>
<keyword evidence="3" id="KW-1185">Reference proteome</keyword>
<keyword evidence="1" id="KW-1133">Transmembrane helix</keyword>
<dbReference type="Pfam" id="PF05987">
    <property type="entry name" value="DUF898"/>
    <property type="match status" value="1"/>
</dbReference>
<feature type="transmembrane region" description="Helical" evidence="1">
    <location>
        <begin position="226"/>
        <end position="247"/>
    </location>
</feature>
<dbReference type="InterPro" id="IPR010295">
    <property type="entry name" value="DUF898"/>
</dbReference>
<feature type="transmembrane region" description="Helical" evidence="1">
    <location>
        <begin position="100"/>
        <end position="121"/>
    </location>
</feature>
<sequence length="399" mass="44522">MTDRGEDTDVGSARFVAGRWPLFWLLLRGYLLMLPTLGIYRFWLTTQTRRFYWTNTLIGGEPLEYTGNALQLLVGFFFAVAFFLPLYIAFFYFATQGGDVAVIGYGVVGLLFWFMTGYALYRARDFRLSRTLWRGIRFDQRGSAWAYAARRFLWSLVVLATLGLAYPFMAASLWRYRWTHCFYGDRRFAFSGSWRTLAGPFYRLYFGLLILAVIAFIIAVTLEGRAWPWLVFGSLFLLCAFLGWYHYRARTLSRLYSCVTLGAARLDLRVRARILVGQVLAYGALALLWSILCFVGGIIVVILLLGEGAVASGLPDAADLARLARTGWAEVALVIGSYLGFVGGLALLGEVVFGYGYWALLARGARVSGLESLASVRAAAEDRSVVGEGLADALNIGAY</sequence>
<accession>A0A1K2I154</accession>
<evidence type="ECO:0000313" key="2">
    <source>
        <dbReference type="EMBL" id="SFZ86057.1"/>
    </source>
</evidence>
<organism evidence="2 3">
    <name type="scientific">Devosia enhydra</name>
    <dbReference type="NCBI Taxonomy" id="665118"/>
    <lineage>
        <taxon>Bacteria</taxon>
        <taxon>Pseudomonadati</taxon>
        <taxon>Pseudomonadota</taxon>
        <taxon>Alphaproteobacteria</taxon>
        <taxon>Hyphomicrobiales</taxon>
        <taxon>Devosiaceae</taxon>
        <taxon>Devosia</taxon>
    </lineage>
</organism>
<dbReference type="OrthoDB" id="7462354at2"/>
<feature type="transmembrane region" description="Helical" evidence="1">
    <location>
        <begin position="22"/>
        <end position="43"/>
    </location>
</feature>
<dbReference type="Proteomes" id="UP000183447">
    <property type="component" value="Unassembled WGS sequence"/>
</dbReference>
<dbReference type="RefSeq" id="WP_072345368.1">
    <property type="nucleotide sequence ID" value="NZ_FPKU01000003.1"/>
</dbReference>
<gene>
    <name evidence="2" type="ORF">SAMN02983003_3231</name>
</gene>
<evidence type="ECO:0000313" key="3">
    <source>
        <dbReference type="Proteomes" id="UP000183447"/>
    </source>
</evidence>
<evidence type="ECO:0000256" key="1">
    <source>
        <dbReference type="SAM" id="Phobius"/>
    </source>
</evidence>
<keyword evidence="1" id="KW-0812">Transmembrane</keyword>
<reference evidence="2 3" key="1">
    <citation type="submission" date="2016-11" db="EMBL/GenBank/DDBJ databases">
        <authorList>
            <person name="Jaros S."/>
            <person name="Januszkiewicz K."/>
            <person name="Wedrychowicz H."/>
        </authorList>
    </citation>
    <scope>NUCLEOTIDE SEQUENCE [LARGE SCALE GENOMIC DNA]</scope>
    <source>
        <strain evidence="2 3">ATCC 23634</strain>
    </source>
</reference>
<dbReference type="STRING" id="665118.SAMN02983003_3231"/>
<feature type="transmembrane region" description="Helical" evidence="1">
    <location>
        <begin position="152"/>
        <end position="176"/>
    </location>
</feature>
<keyword evidence="1" id="KW-0472">Membrane</keyword>
<feature type="transmembrane region" description="Helical" evidence="1">
    <location>
        <begin position="197"/>
        <end position="220"/>
    </location>
</feature>
<feature type="transmembrane region" description="Helical" evidence="1">
    <location>
        <begin position="338"/>
        <end position="360"/>
    </location>
</feature>
<feature type="transmembrane region" description="Helical" evidence="1">
    <location>
        <begin position="72"/>
        <end position="93"/>
    </location>
</feature>
<name>A0A1K2I154_9HYPH</name>
<proteinExistence type="predicted"/>
<feature type="transmembrane region" description="Helical" evidence="1">
    <location>
        <begin position="279"/>
        <end position="305"/>
    </location>
</feature>